<dbReference type="EMBL" id="FOJW01000013">
    <property type="protein sequence ID" value="SFB28741.1"/>
    <property type="molecule type" value="Genomic_DNA"/>
</dbReference>
<reference evidence="2 3" key="1">
    <citation type="submission" date="2016-10" db="EMBL/GenBank/DDBJ databases">
        <authorList>
            <person name="de Groot N.N."/>
        </authorList>
    </citation>
    <scope>NUCLEOTIDE SEQUENCE [LARGE SCALE GENOMIC DNA]</scope>
    <source>
        <strain evidence="2 3">CGMCC 1.3702</strain>
    </source>
</reference>
<dbReference type="Proteomes" id="UP000198642">
    <property type="component" value="Unassembled WGS sequence"/>
</dbReference>
<sequence>MQSSLVVKPRDVPIEVLKAEALSRRLAGHHYMKKEVNQKAKNLRAGLNGEESLDFILSFIQDDSCRILHNLRIRDYSEYFQIDNLILSPKFILINEVKNIAGTVMYDTFGQAIRISKNGEEENLGNHIEQVNLQHLRLLNWMRQYNFPAIPIEKLVIYSSSSTIIKNPGNNKTVDKTVIHKEELLTKISELSKKHKSAVFSEEHLNQLSAHLIDAHTPKKIDIMENFSVDRKELLCGVFCPGCGALPMARIKGGWICPKCQLKSKNAHIPALQHYNLLFGNKINNREAREFLKVDSSHVIKRIFRKEAFESTGNTTKRVYCLPFY</sequence>
<name>A0A1I0ZTB2_9BACI</name>
<dbReference type="AlphaFoldDB" id="A0A1I0ZTB2"/>
<gene>
    <name evidence="2" type="ORF">SAMN04488072_11347</name>
</gene>
<dbReference type="STRING" id="237679.SAMN04488072_11347"/>
<evidence type="ECO:0000259" key="1">
    <source>
        <dbReference type="PROSITE" id="PS50965"/>
    </source>
</evidence>
<accession>A0A1I0ZTB2</accession>
<dbReference type="Pfam" id="PF08378">
    <property type="entry name" value="NERD"/>
    <property type="match status" value="1"/>
</dbReference>
<evidence type="ECO:0000313" key="3">
    <source>
        <dbReference type="Proteomes" id="UP000198642"/>
    </source>
</evidence>
<dbReference type="PROSITE" id="PS50965">
    <property type="entry name" value="NERD"/>
    <property type="match status" value="1"/>
</dbReference>
<organism evidence="2 3">
    <name type="scientific">Lentibacillus halodurans</name>
    <dbReference type="NCBI Taxonomy" id="237679"/>
    <lineage>
        <taxon>Bacteria</taxon>
        <taxon>Bacillati</taxon>
        <taxon>Bacillota</taxon>
        <taxon>Bacilli</taxon>
        <taxon>Bacillales</taxon>
        <taxon>Bacillaceae</taxon>
        <taxon>Lentibacillus</taxon>
    </lineage>
</organism>
<dbReference type="OrthoDB" id="569879at2"/>
<dbReference type="InterPro" id="IPR011528">
    <property type="entry name" value="NERD"/>
</dbReference>
<proteinExistence type="predicted"/>
<dbReference type="RefSeq" id="WP_090240059.1">
    <property type="nucleotide sequence ID" value="NZ_FOJW01000013.1"/>
</dbReference>
<protein>
    <submittedName>
        <fullName evidence="2">Nuclease-related domain-containing protein</fullName>
    </submittedName>
</protein>
<evidence type="ECO:0000313" key="2">
    <source>
        <dbReference type="EMBL" id="SFB28741.1"/>
    </source>
</evidence>
<keyword evidence="3" id="KW-1185">Reference proteome</keyword>
<feature type="domain" description="NERD" evidence="1">
    <location>
        <begin position="45"/>
        <end position="165"/>
    </location>
</feature>